<evidence type="ECO:0000313" key="7">
    <source>
        <dbReference type="Proteomes" id="UP000025748"/>
    </source>
</evidence>
<dbReference type="Pfam" id="PF21597">
    <property type="entry name" value="TetR_C_43"/>
    <property type="match status" value="1"/>
</dbReference>
<name>A0ABR4R7D5_9BORD</name>
<dbReference type="PRINTS" id="PR00455">
    <property type="entry name" value="HTHTETR"/>
</dbReference>
<reference evidence="6 7" key="1">
    <citation type="submission" date="2014-03" db="EMBL/GenBank/DDBJ databases">
        <title>Genome sequence of Bordetella hinzii.</title>
        <authorList>
            <person name="Register K."/>
            <person name="Harvill E."/>
            <person name="Goodfield L.L."/>
            <person name="Ivanov Y.V."/>
            <person name="Meyer J.A."/>
            <person name="Muse S.J."/>
            <person name="Jacobs N."/>
            <person name="Bendor L."/>
            <person name="Smallridge W.E."/>
            <person name="Brinkac L.M."/>
            <person name="Sanka R."/>
            <person name="Kim M."/>
            <person name="Losada L."/>
        </authorList>
    </citation>
    <scope>NUCLEOTIDE SEQUENCE [LARGE SCALE GENOMIC DNA]</scope>
    <source>
        <strain evidence="6 7">OH87 BAL007II</strain>
    </source>
</reference>
<organism evidence="6 7">
    <name type="scientific">Bordetella hinzii OH87 BAL007II</name>
    <dbReference type="NCBI Taxonomy" id="1331262"/>
    <lineage>
        <taxon>Bacteria</taxon>
        <taxon>Pseudomonadati</taxon>
        <taxon>Pseudomonadota</taxon>
        <taxon>Betaproteobacteria</taxon>
        <taxon>Burkholderiales</taxon>
        <taxon>Alcaligenaceae</taxon>
        <taxon>Bordetella</taxon>
    </lineage>
</organism>
<evidence type="ECO:0000256" key="4">
    <source>
        <dbReference type="PROSITE-ProRule" id="PRU00335"/>
    </source>
</evidence>
<dbReference type="PANTHER" id="PTHR30055:SF234">
    <property type="entry name" value="HTH-TYPE TRANSCRIPTIONAL REGULATOR BETI"/>
    <property type="match status" value="1"/>
</dbReference>
<dbReference type="InterPro" id="IPR050109">
    <property type="entry name" value="HTH-type_TetR-like_transc_reg"/>
</dbReference>
<comment type="caution">
    <text evidence="6">The sequence shown here is derived from an EMBL/GenBank/DDBJ whole genome shotgun (WGS) entry which is preliminary data.</text>
</comment>
<dbReference type="PROSITE" id="PS50977">
    <property type="entry name" value="HTH_TETR_2"/>
    <property type="match status" value="1"/>
</dbReference>
<dbReference type="Proteomes" id="UP000025748">
    <property type="component" value="Unassembled WGS sequence"/>
</dbReference>
<dbReference type="Gene3D" id="1.10.357.10">
    <property type="entry name" value="Tetracycline Repressor, domain 2"/>
    <property type="match status" value="1"/>
</dbReference>
<protein>
    <submittedName>
        <fullName evidence="6">N-acetyltransferase YedL</fullName>
    </submittedName>
</protein>
<keyword evidence="1" id="KW-0805">Transcription regulation</keyword>
<feature type="DNA-binding region" description="H-T-H motif" evidence="4">
    <location>
        <begin position="69"/>
        <end position="88"/>
    </location>
</feature>
<proteinExistence type="predicted"/>
<evidence type="ECO:0000259" key="5">
    <source>
        <dbReference type="PROSITE" id="PS50977"/>
    </source>
</evidence>
<keyword evidence="2 4" id="KW-0238">DNA-binding</keyword>
<dbReference type="InterPro" id="IPR036271">
    <property type="entry name" value="Tet_transcr_reg_TetR-rel_C_sf"/>
</dbReference>
<dbReference type="SUPFAM" id="SSF46689">
    <property type="entry name" value="Homeodomain-like"/>
    <property type="match status" value="1"/>
</dbReference>
<sequence length="225" mass="24566">MLLHRLHCLGLHGFLLELKCGIVIGTVLRLCGALFRLSRNPMRADAQKNYDHLLAVAREVFAEQGADASLRDVARRAEVGLGTLYRHFPTREALLEALLRSSFDALAARARELESSSASDKALVTWLQETIAFTHEHRGVITPMMGAIEDVNSALHASCVTLRAAGASLLARAQADGNARADLDGSELFDLIAALAWLREQPSHAPRAERLFGVIASAILVNRKR</sequence>
<accession>A0ABR4R7D5</accession>
<dbReference type="InterPro" id="IPR009057">
    <property type="entry name" value="Homeodomain-like_sf"/>
</dbReference>
<dbReference type="SUPFAM" id="SSF48498">
    <property type="entry name" value="Tetracyclin repressor-like, C-terminal domain"/>
    <property type="match status" value="1"/>
</dbReference>
<feature type="domain" description="HTH tetR-type" evidence="5">
    <location>
        <begin position="47"/>
        <end position="106"/>
    </location>
</feature>
<dbReference type="Pfam" id="PF00440">
    <property type="entry name" value="TetR_N"/>
    <property type="match status" value="1"/>
</dbReference>
<evidence type="ECO:0000313" key="6">
    <source>
        <dbReference type="EMBL" id="KCB26598.1"/>
    </source>
</evidence>
<gene>
    <name evidence="6" type="ORF">L544_2898</name>
</gene>
<dbReference type="InterPro" id="IPR049445">
    <property type="entry name" value="TetR_SbtR-like_C"/>
</dbReference>
<keyword evidence="7" id="KW-1185">Reference proteome</keyword>
<keyword evidence="3" id="KW-0804">Transcription</keyword>
<dbReference type="InterPro" id="IPR001647">
    <property type="entry name" value="HTH_TetR"/>
</dbReference>
<evidence type="ECO:0000256" key="1">
    <source>
        <dbReference type="ARBA" id="ARBA00023015"/>
    </source>
</evidence>
<dbReference type="PANTHER" id="PTHR30055">
    <property type="entry name" value="HTH-TYPE TRANSCRIPTIONAL REGULATOR RUTR"/>
    <property type="match status" value="1"/>
</dbReference>
<evidence type="ECO:0000256" key="3">
    <source>
        <dbReference type="ARBA" id="ARBA00023163"/>
    </source>
</evidence>
<evidence type="ECO:0000256" key="2">
    <source>
        <dbReference type="ARBA" id="ARBA00023125"/>
    </source>
</evidence>
<dbReference type="EMBL" id="JHEM01000001">
    <property type="protein sequence ID" value="KCB26598.1"/>
    <property type="molecule type" value="Genomic_DNA"/>
</dbReference>